<dbReference type="GO" id="GO:0016705">
    <property type="term" value="F:oxidoreductase activity, acting on paired donors, with incorporation or reduction of molecular oxygen"/>
    <property type="evidence" value="ECO:0007669"/>
    <property type="project" value="InterPro"/>
</dbReference>
<protein>
    <recommendedName>
        <fullName evidence="15">Cytochrome P450</fullName>
    </recommendedName>
</protein>
<evidence type="ECO:0000313" key="13">
    <source>
        <dbReference type="EMBL" id="KAG0588318.1"/>
    </source>
</evidence>
<dbReference type="CDD" id="cd20618">
    <property type="entry name" value="CYP71_clan"/>
    <property type="match status" value="1"/>
</dbReference>
<keyword evidence="7" id="KW-1133">Transmembrane helix</keyword>
<evidence type="ECO:0000256" key="7">
    <source>
        <dbReference type="ARBA" id="ARBA00022989"/>
    </source>
</evidence>
<dbReference type="FunFam" id="1.10.630.10:FF:000097">
    <property type="entry name" value="Cytochrome P-450 19"/>
    <property type="match status" value="1"/>
</dbReference>
<comment type="similarity">
    <text evidence="3 12">Belongs to the cytochrome P450 family.</text>
</comment>
<evidence type="ECO:0000256" key="9">
    <source>
        <dbReference type="ARBA" id="ARBA00023004"/>
    </source>
</evidence>
<dbReference type="Proteomes" id="UP000822688">
    <property type="component" value="Chromosome 2"/>
</dbReference>
<evidence type="ECO:0000256" key="1">
    <source>
        <dbReference type="ARBA" id="ARBA00001971"/>
    </source>
</evidence>
<evidence type="ECO:0000256" key="10">
    <source>
        <dbReference type="ARBA" id="ARBA00023136"/>
    </source>
</evidence>
<evidence type="ECO:0000256" key="11">
    <source>
        <dbReference type="PIRSR" id="PIRSR602401-1"/>
    </source>
</evidence>
<comment type="subcellular location">
    <subcellularLocation>
        <location evidence="2">Membrane</location>
        <topology evidence="2">Single-pass membrane protein</topology>
    </subcellularLocation>
</comment>
<keyword evidence="14" id="KW-1185">Reference proteome</keyword>
<dbReference type="PANTHER" id="PTHR47944">
    <property type="entry name" value="CYTOCHROME P450 98A9"/>
    <property type="match status" value="1"/>
</dbReference>
<dbReference type="Pfam" id="PF00067">
    <property type="entry name" value="p450"/>
    <property type="match status" value="1"/>
</dbReference>
<dbReference type="GO" id="GO:0005506">
    <property type="term" value="F:iron ion binding"/>
    <property type="evidence" value="ECO:0007669"/>
    <property type="project" value="InterPro"/>
</dbReference>
<dbReference type="PRINTS" id="PR00385">
    <property type="entry name" value="P450"/>
</dbReference>
<comment type="cofactor">
    <cofactor evidence="1 11">
        <name>heme</name>
        <dbReference type="ChEBI" id="CHEBI:30413"/>
    </cofactor>
</comment>
<evidence type="ECO:0000313" key="14">
    <source>
        <dbReference type="Proteomes" id="UP000822688"/>
    </source>
</evidence>
<keyword evidence="4 11" id="KW-0349">Heme</keyword>
<organism evidence="13 14">
    <name type="scientific">Ceratodon purpureus</name>
    <name type="common">Fire moss</name>
    <name type="synonym">Dicranum purpureum</name>
    <dbReference type="NCBI Taxonomy" id="3225"/>
    <lineage>
        <taxon>Eukaryota</taxon>
        <taxon>Viridiplantae</taxon>
        <taxon>Streptophyta</taxon>
        <taxon>Embryophyta</taxon>
        <taxon>Bryophyta</taxon>
        <taxon>Bryophytina</taxon>
        <taxon>Bryopsida</taxon>
        <taxon>Dicranidae</taxon>
        <taxon>Pseudoditrichales</taxon>
        <taxon>Ditrichaceae</taxon>
        <taxon>Ceratodon</taxon>
    </lineage>
</organism>
<name>A0A8T0J010_CERPU</name>
<dbReference type="GO" id="GO:0004497">
    <property type="term" value="F:monooxygenase activity"/>
    <property type="evidence" value="ECO:0007669"/>
    <property type="project" value="UniProtKB-KW"/>
</dbReference>
<keyword evidence="8 12" id="KW-0560">Oxidoreductase</keyword>
<dbReference type="EMBL" id="CM026422">
    <property type="protein sequence ID" value="KAG0588318.1"/>
    <property type="molecule type" value="Genomic_DNA"/>
</dbReference>
<keyword evidence="9 11" id="KW-0408">Iron</keyword>
<dbReference type="InterPro" id="IPR036396">
    <property type="entry name" value="Cyt_P450_sf"/>
</dbReference>
<comment type="caution">
    <text evidence="13">The sequence shown here is derived from an EMBL/GenBank/DDBJ whole genome shotgun (WGS) entry which is preliminary data.</text>
</comment>
<evidence type="ECO:0000256" key="6">
    <source>
        <dbReference type="ARBA" id="ARBA00022723"/>
    </source>
</evidence>
<dbReference type="SUPFAM" id="SSF48264">
    <property type="entry name" value="Cytochrome P450"/>
    <property type="match status" value="1"/>
</dbReference>
<evidence type="ECO:0000256" key="12">
    <source>
        <dbReference type="RuleBase" id="RU000461"/>
    </source>
</evidence>
<dbReference type="GO" id="GO:0016020">
    <property type="term" value="C:membrane"/>
    <property type="evidence" value="ECO:0007669"/>
    <property type="project" value="UniProtKB-SubCell"/>
</dbReference>
<evidence type="ECO:0000256" key="5">
    <source>
        <dbReference type="ARBA" id="ARBA00022692"/>
    </source>
</evidence>
<dbReference type="Gene3D" id="1.10.630.10">
    <property type="entry name" value="Cytochrome P450"/>
    <property type="match status" value="1"/>
</dbReference>
<dbReference type="InterPro" id="IPR017972">
    <property type="entry name" value="Cyt_P450_CS"/>
</dbReference>
<keyword evidence="6 11" id="KW-0479">Metal-binding</keyword>
<keyword evidence="12" id="KW-0503">Monooxygenase</keyword>
<evidence type="ECO:0000256" key="3">
    <source>
        <dbReference type="ARBA" id="ARBA00010617"/>
    </source>
</evidence>
<dbReference type="GO" id="GO:0044550">
    <property type="term" value="P:secondary metabolite biosynthetic process"/>
    <property type="evidence" value="ECO:0007669"/>
    <property type="project" value="UniProtKB-ARBA"/>
</dbReference>
<accession>A0A8T0J010</accession>
<evidence type="ECO:0000256" key="4">
    <source>
        <dbReference type="ARBA" id="ARBA00022617"/>
    </source>
</evidence>
<dbReference type="AlphaFoldDB" id="A0A8T0J010"/>
<sequence length="518" mass="58915">MASTTPVLMIVAVALLVIYVSRRLLFRPPRLNLPPGPTPLPIIGCMHLLGKPIYKSLADLAQKYGPLMSLQLGQKLCIVATSAEAAKEFLKVQDANFSSRPPTRAAELILPNDLFNHDMTPVLRHLRKILVSELISAKRVEASKHIRTEELACMVYTISKQTAPIRLKTQFHIMVTNVLTRMILNKRFLGQEQGQGQEQGEPNVSEIHEFIEIMEELPLCFGAIHLQDLFTCIPKWLDLQGLDARFRKIKSRMDVFYTNMISQHREERRRNPVSEEHKTLLDVLLEELEKPEQGVTEDNVNGLIWDILAAGTDTTMLTCEWAMAEILRNPTVLEQATSELDQVIGHNRLVQESDIPELKYMQAIVKEVLRLHPVAPMLIPHQNTHLTKAFGYNIPTQTRLFVNVWAMGRDPCVWEEPLEFRPERFLEGGVHGNTKFEGQHFEYLPFGSGRRSCLGLALASIEVHLMVASLVHAFEWSFLDGVDAERLDMTEGESFFVHLRDPLMVVAKSRLPSHLYQC</sequence>
<dbReference type="InterPro" id="IPR002401">
    <property type="entry name" value="Cyt_P450_E_grp-I"/>
</dbReference>
<dbReference type="PANTHER" id="PTHR47944:SF4">
    <property type="entry name" value="OS09G0441700 PROTEIN"/>
    <property type="match status" value="1"/>
</dbReference>
<reference evidence="13" key="1">
    <citation type="submission" date="2020-06" db="EMBL/GenBank/DDBJ databases">
        <title>WGS assembly of Ceratodon purpureus strain R40.</title>
        <authorList>
            <person name="Carey S.B."/>
            <person name="Jenkins J."/>
            <person name="Shu S."/>
            <person name="Lovell J.T."/>
            <person name="Sreedasyam A."/>
            <person name="Maumus F."/>
            <person name="Tiley G.P."/>
            <person name="Fernandez-Pozo N."/>
            <person name="Barry K."/>
            <person name="Chen C."/>
            <person name="Wang M."/>
            <person name="Lipzen A."/>
            <person name="Daum C."/>
            <person name="Saski C.A."/>
            <person name="Payton A.C."/>
            <person name="Mcbreen J.C."/>
            <person name="Conrad R.E."/>
            <person name="Kollar L.M."/>
            <person name="Olsson S."/>
            <person name="Huttunen S."/>
            <person name="Landis J.B."/>
            <person name="Wickett N.J."/>
            <person name="Johnson M.G."/>
            <person name="Rensing S.A."/>
            <person name="Grimwood J."/>
            <person name="Schmutz J."/>
            <person name="Mcdaniel S.F."/>
        </authorList>
    </citation>
    <scope>NUCLEOTIDE SEQUENCE</scope>
    <source>
        <strain evidence="13">R40</strain>
    </source>
</reference>
<dbReference type="PRINTS" id="PR00463">
    <property type="entry name" value="EP450I"/>
</dbReference>
<evidence type="ECO:0000256" key="8">
    <source>
        <dbReference type="ARBA" id="ARBA00023002"/>
    </source>
</evidence>
<keyword evidence="5" id="KW-0812">Transmembrane</keyword>
<gene>
    <name evidence="13" type="ORF">KC19_2G234000</name>
</gene>
<evidence type="ECO:0008006" key="15">
    <source>
        <dbReference type="Google" id="ProtNLM"/>
    </source>
</evidence>
<dbReference type="InterPro" id="IPR001128">
    <property type="entry name" value="Cyt_P450"/>
</dbReference>
<keyword evidence="10" id="KW-0472">Membrane</keyword>
<dbReference type="GO" id="GO:0020037">
    <property type="term" value="F:heme binding"/>
    <property type="evidence" value="ECO:0007669"/>
    <property type="project" value="InterPro"/>
</dbReference>
<evidence type="ECO:0000256" key="2">
    <source>
        <dbReference type="ARBA" id="ARBA00004167"/>
    </source>
</evidence>
<proteinExistence type="inferred from homology"/>
<feature type="binding site" description="axial binding residue" evidence="11">
    <location>
        <position position="453"/>
    </location>
    <ligand>
        <name>heme</name>
        <dbReference type="ChEBI" id="CHEBI:30413"/>
    </ligand>
    <ligandPart>
        <name>Fe</name>
        <dbReference type="ChEBI" id="CHEBI:18248"/>
    </ligandPart>
</feature>
<dbReference type="PROSITE" id="PS00086">
    <property type="entry name" value="CYTOCHROME_P450"/>
    <property type="match status" value="1"/>
</dbReference>